<dbReference type="CDD" id="cd02961">
    <property type="entry name" value="PDI_a_family"/>
    <property type="match status" value="1"/>
</dbReference>
<dbReference type="InterPro" id="IPR036249">
    <property type="entry name" value="Thioredoxin-like_sf"/>
</dbReference>
<dbReference type="EMBL" id="FN668639">
    <property type="protein sequence ID" value="CBK20301.2"/>
    <property type="molecule type" value="Genomic_DNA"/>
</dbReference>
<dbReference type="SUPFAM" id="SSF52833">
    <property type="entry name" value="Thioredoxin-like"/>
    <property type="match status" value="1"/>
</dbReference>
<feature type="repeat" description="WD" evidence="3">
    <location>
        <begin position="267"/>
        <end position="301"/>
    </location>
</feature>
<keyword evidence="4" id="KW-0472">Membrane</keyword>
<accession>D8LXJ6</accession>
<dbReference type="RefSeq" id="XP_012894349.1">
    <property type="nucleotide sequence ID" value="XM_013038895.1"/>
</dbReference>
<keyword evidence="1 3" id="KW-0853">WD repeat</keyword>
<dbReference type="Pfam" id="PF00400">
    <property type="entry name" value="WD40"/>
    <property type="match status" value="1"/>
</dbReference>
<evidence type="ECO:0000313" key="6">
    <source>
        <dbReference type="EMBL" id="CBK20301.2"/>
    </source>
</evidence>
<protein>
    <recommendedName>
        <fullName evidence="5">Thioredoxin domain-containing protein</fullName>
    </recommendedName>
</protein>
<keyword evidence="7" id="KW-1185">Reference proteome</keyword>
<feature type="domain" description="Thioredoxin" evidence="5">
    <location>
        <begin position="1"/>
        <end position="94"/>
    </location>
</feature>
<evidence type="ECO:0000256" key="1">
    <source>
        <dbReference type="ARBA" id="ARBA00022574"/>
    </source>
</evidence>
<name>D8LXJ6_BLAHO</name>
<dbReference type="Gene3D" id="3.40.30.10">
    <property type="entry name" value="Glutaredoxin"/>
    <property type="match status" value="1"/>
</dbReference>
<dbReference type="OrthoDB" id="427280at2759"/>
<gene>
    <name evidence="6" type="ORF">GSBLH_T00000658001</name>
</gene>
<dbReference type="InterPro" id="IPR036322">
    <property type="entry name" value="WD40_repeat_dom_sf"/>
</dbReference>
<organism evidence="6">
    <name type="scientific">Blastocystis hominis</name>
    <dbReference type="NCBI Taxonomy" id="12968"/>
    <lineage>
        <taxon>Eukaryota</taxon>
        <taxon>Sar</taxon>
        <taxon>Stramenopiles</taxon>
        <taxon>Bigyra</taxon>
        <taxon>Opalozoa</taxon>
        <taxon>Opalinata</taxon>
        <taxon>Blastocystidae</taxon>
        <taxon>Blastocystis</taxon>
    </lineage>
</organism>
<dbReference type="InterPro" id="IPR001680">
    <property type="entry name" value="WD40_rpt"/>
</dbReference>
<dbReference type="SMART" id="SM00320">
    <property type="entry name" value="WD40"/>
    <property type="match status" value="1"/>
</dbReference>
<sequence length="304" mass="34018">MTTGATTGRWFVKFYAPWCGHCKRLAPTWEELAEATLNEVNIAEVDATQNPQLSKLYNIQGFPTLLFFDSGKYATYNGGRDLDSLKDFVHEGYKSASFSNCPSLPSWYETYIEDLSQRAGRHLGADPFVTCFALMGSGMVIGIVATLVVHCCCCRKPRYEPVSDEKKNDSCKRQSAIMHRKLFILCDNRQIVVYDLATSPTLLCEKESLLKFSLRSIAAFTDGNGYVVGSIEGRVGVEYISSSEQEKPFSFRCHRKTDAYNELCYPVNSICVHPLYRTFATGGADGSVCIWDASAKKRLAIFQE</sequence>
<dbReference type="Gene3D" id="2.130.10.10">
    <property type="entry name" value="YVTN repeat-like/Quinoprotein amine dehydrogenase"/>
    <property type="match status" value="1"/>
</dbReference>
<keyword evidence="2" id="KW-0677">Repeat</keyword>
<feature type="transmembrane region" description="Helical" evidence="4">
    <location>
        <begin position="128"/>
        <end position="149"/>
    </location>
</feature>
<dbReference type="InterPro" id="IPR017937">
    <property type="entry name" value="Thioredoxin_CS"/>
</dbReference>
<dbReference type="PROSITE" id="PS00194">
    <property type="entry name" value="THIOREDOXIN_1"/>
    <property type="match status" value="1"/>
</dbReference>
<dbReference type="SUPFAM" id="SSF50978">
    <property type="entry name" value="WD40 repeat-like"/>
    <property type="match status" value="1"/>
</dbReference>
<dbReference type="GeneID" id="24917958"/>
<reference evidence="6" key="1">
    <citation type="submission" date="2010-02" db="EMBL/GenBank/DDBJ databases">
        <title>Sequencing and annotation of the Blastocystis hominis genome.</title>
        <authorList>
            <person name="Wincker P."/>
        </authorList>
    </citation>
    <scope>NUCLEOTIDE SEQUENCE</scope>
    <source>
        <strain evidence="6">Singapore isolate B</strain>
    </source>
</reference>
<evidence type="ECO:0000259" key="5">
    <source>
        <dbReference type="PROSITE" id="PS51352"/>
    </source>
</evidence>
<keyword evidence="4" id="KW-1133">Transmembrane helix</keyword>
<dbReference type="PROSITE" id="PS51352">
    <property type="entry name" value="THIOREDOXIN_2"/>
    <property type="match status" value="1"/>
</dbReference>
<dbReference type="Pfam" id="PF00085">
    <property type="entry name" value="Thioredoxin"/>
    <property type="match status" value="1"/>
</dbReference>
<evidence type="ECO:0000256" key="2">
    <source>
        <dbReference type="ARBA" id="ARBA00022737"/>
    </source>
</evidence>
<dbReference type="FunCoup" id="D8LXJ6">
    <property type="interactions" value="62"/>
</dbReference>
<dbReference type="PROSITE" id="PS50082">
    <property type="entry name" value="WD_REPEATS_2"/>
    <property type="match status" value="1"/>
</dbReference>
<keyword evidence="4" id="KW-0812">Transmembrane</keyword>
<dbReference type="PANTHER" id="PTHR10971">
    <property type="entry name" value="MRNA EXPORT FACTOR AND BUB3"/>
    <property type="match status" value="1"/>
</dbReference>
<dbReference type="InParanoid" id="D8LXJ6"/>
<dbReference type="InterPro" id="IPR015943">
    <property type="entry name" value="WD40/YVTN_repeat-like_dom_sf"/>
</dbReference>
<dbReference type="InterPro" id="IPR013766">
    <property type="entry name" value="Thioredoxin_domain"/>
</dbReference>
<dbReference type="PRINTS" id="PR00421">
    <property type="entry name" value="THIOREDOXIN"/>
</dbReference>
<dbReference type="AlphaFoldDB" id="D8LXJ6"/>
<evidence type="ECO:0000313" key="7">
    <source>
        <dbReference type="Proteomes" id="UP000008312"/>
    </source>
</evidence>
<dbReference type="Proteomes" id="UP000008312">
    <property type="component" value="Unassembled WGS sequence"/>
</dbReference>
<proteinExistence type="predicted"/>
<evidence type="ECO:0000256" key="3">
    <source>
        <dbReference type="PROSITE-ProRule" id="PRU00221"/>
    </source>
</evidence>
<evidence type="ECO:0000256" key="4">
    <source>
        <dbReference type="SAM" id="Phobius"/>
    </source>
</evidence>